<comment type="similarity">
    <text evidence="2">Belongs to the ABC transporter superfamily. ABCC family. Conjugate transporter (TC 3.A.1.208) subfamily.</text>
</comment>
<keyword evidence="16" id="KW-1185">Reference proteome</keyword>
<dbReference type="CDD" id="cd03244">
    <property type="entry name" value="ABCC_MRP_domain2"/>
    <property type="match status" value="1"/>
</dbReference>
<dbReference type="InterPro" id="IPR003593">
    <property type="entry name" value="AAA+_ATPase"/>
</dbReference>
<name>A0A8H3YHR4_9TREE</name>
<evidence type="ECO:0000256" key="11">
    <source>
        <dbReference type="SAM" id="MobiDB-lite"/>
    </source>
</evidence>
<feature type="domain" description="ABC transporter" evidence="13">
    <location>
        <begin position="1397"/>
        <end position="1633"/>
    </location>
</feature>
<keyword evidence="3" id="KW-0813">Transport</keyword>
<evidence type="ECO:0000256" key="2">
    <source>
        <dbReference type="ARBA" id="ARBA00009726"/>
    </source>
</evidence>
<sequence length="1644" mass="181278">MSWTAFYTNVIYTTATTLSHHRPVHHASLCYSIEGYRPASSLRVFDFSPCFEAAAVMPVPLVGLLVCAGIDLARIGRKGPKRERDGWSRRRMWAKTALHGIATILSLVNVILLFISLPHRFTNILLLPSMLHLVAMPVLLVLSHFNHQRSLRSSSVILIFWPVYLFTIGVTLRTLVNIITLEQQSTSGGFARTDALAWTARGFYLASVACGIIAWLVECYGPENGGITLRDEVSYGNGKSVGSFSSAAAAAGPAAANGSARKPSRRSLARVRSSSTGSARGNGHKHAYEPVFSEEGDIPQEEDEDRQRAEGMEEKVLMMEDAESPVLRANIYNRLTFGWLTPLMRLGAKRYIEEDDMWPLPSADSAENLNARLDAAWQDQLRKVASGHKQRASLTIALIKAYGGPYIVAGGMKALYDCLSFLQPQLLRLLLDFVQSYETTDARGEPQRQEPIRGFAIATGMFLAANAATFLLHQYFDRCFATTMRIRGGLVTLIYKKSLVLSNGEKGGRTTGDITNLQSVDATRVGDLTQYLHIAWSGPLQIILAFISLYRLIGWQSFVGVAIMVISLPINTVISRYLKDLQKQQMKNKDARTRLMNEILTNIRSIKLYGWEEAFSQKVFDVRNNRELRMLRKIGIFNAFSFFFWSSTPFLVAFATFSSFALTSKAPLTAEKIFPAISLFQLLAFPLGVFSNIVSSIIEAVVSIQRMEDFLTGEELQRDARVVEPAVSADLSVDHRAEMVTIQNGEFRWVLTSAEPSLRDINLSVKKGELVTVLGRVGDGKTSLLSCILGELNRDKGSVVVRGTIAYYSQNPFVLSDTIKQNILFGHRYEADFYEKVIDACALRPDLAIFADGDATQVGEKGVSLSGGQRARIALARAVYARADLYLLDDPLSAVDAHVGKHIFDNVLGPQGLLRSKARILCTNAITWLEHSDEIIMMRQGSILARSTYASAMRDSESELYKLITGLGKQAEEAKDEEEEQQNANDLGINESADPNDEERKSEMDDAQAGIPLANRRASVATMRRASMLSLRRSKIEAVKELKADSKPKEHSEKGQVKRAVYSDYVKAASRIGVAGFLLSIVLAQATSILANVVLRYWGKQNSQAHQNVATGKYLLAYGVVGMSSSILSVVSTVLLWVYCAIRCSRELHDKSFAALMRSPMSFFETVPTGRILNIFSRDIFVVDEVLVRVFSAFFRTIASVIGTLVVIAFGAPVVLLMIIPLGFAYRSIMRYYLTTSRELKRLDAVSRSPVFTWFGETLSGVSTIRAYGQQARFIANNEARLDRNMACYMPAQSVNRWLAVRLESLGACLMYAAALTSVVAMLVSKRLDAGLVGLTMSYVISVTGSLNWAVRSASEVEQNIISVERVLGYTHLASEAPAEKAEDKKIPSTWPSKGSIEFQHYSARYRPELDLCLRDITIKINGGEKIGICGRTGAGKSSTTLALFRIIEAAEGRILIDDIDIAKTGLHTLRSKLSIIPQTPELFAGSLRMNVDPLEAHSDGEIWWALEKSHLKPFVSEKLVGGLDGEIDEGGSNLSSGQRQLVCFARALLRKTKILILDEATSSIDLETDEAVQAILRGEDFEGVTTLTIAHRINTIMDSDRVLVLDQGKVAEFDTPANLLSQSDSIFASLVKQAGLAGAAETN</sequence>
<evidence type="ECO:0008006" key="17">
    <source>
        <dbReference type="Google" id="ProtNLM"/>
    </source>
</evidence>
<evidence type="ECO:0000313" key="15">
    <source>
        <dbReference type="EMBL" id="GHJ90295.1"/>
    </source>
</evidence>
<evidence type="ECO:0000259" key="13">
    <source>
        <dbReference type="PROSITE" id="PS50893"/>
    </source>
</evidence>
<feature type="transmembrane region" description="Helical" evidence="12">
    <location>
        <begin position="559"/>
        <end position="578"/>
    </location>
</feature>
<keyword evidence="5" id="KW-0677">Repeat</keyword>
<dbReference type="Pfam" id="PF00664">
    <property type="entry name" value="ABC_membrane"/>
    <property type="match status" value="2"/>
</dbReference>
<keyword evidence="6" id="KW-0547">Nucleotide-binding</keyword>
<feature type="transmembrane region" description="Helical" evidence="12">
    <location>
        <begin position="53"/>
        <end position="75"/>
    </location>
</feature>
<feature type="region of interest" description="Disordered" evidence="11">
    <location>
        <begin position="971"/>
        <end position="1011"/>
    </location>
</feature>
<feature type="region of interest" description="Disordered" evidence="11">
    <location>
        <begin position="255"/>
        <end position="306"/>
    </location>
</feature>
<feature type="transmembrane region" description="Helical" evidence="12">
    <location>
        <begin position="636"/>
        <end position="661"/>
    </location>
</feature>
<feature type="transmembrane region" description="Helical" evidence="12">
    <location>
        <begin position="121"/>
        <end position="142"/>
    </location>
</feature>
<evidence type="ECO:0000256" key="3">
    <source>
        <dbReference type="ARBA" id="ARBA00022448"/>
    </source>
</evidence>
<dbReference type="OrthoDB" id="6500128at2759"/>
<dbReference type="SUPFAM" id="SSF52540">
    <property type="entry name" value="P-loop containing nucleoside triphosphate hydrolases"/>
    <property type="match status" value="2"/>
</dbReference>
<dbReference type="CDD" id="cd18580">
    <property type="entry name" value="ABC_6TM_ABCC_D2"/>
    <property type="match status" value="1"/>
</dbReference>
<dbReference type="FunFam" id="3.40.50.300:FF:000074">
    <property type="entry name" value="Multidrug resistance-associated protein 5 isoform 1"/>
    <property type="match status" value="1"/>
</dbReference>
<feature type="compositionally biased region" description="Acidic residues" evidence="11">
    <location>
        <begin position="292"/>
        <end position="304"/>
    </location>
</feature>
<feature type="transmembrane region" description="Helical" evidence="12">
    <location>
        <begin position="673"/>
        <end position="698"/>
    </location>
</feature>
<feature type="transmembrane region" description="Helical" evidence="12">
    <location>
        <begin position="96"/>
        <end position="115"/>
    </location>
</feature>
<evidence type="ECO:0000259" key="14">
    <source>
        <dbReference type="PROSITE" id="PS50929"/>
    </source>
</evidence>
<dbReference type="PANTHER" id="PTHR24223:SF443">
    <property type="entry name" value="MULTIDRUG-RESISTANCE LIKE PROTEIN 1, ISOFORM I"/>
    <property type="match status" value="1"/>
</dbReference>
<feature type="transmembrane region" description="Helical" evidence="12">
    <location>
        <begin position="154"/>
        <end position="176"/>
    </location>
</feature>
<evidence type="ECO:0000256" key="5">
    <source>
        <dbReference type="ARBA" id="ARBA00022737"/>
    </source>
</evidence>
<evidence type="ECO:0000256" key="10">
    <source>
        <dbReference type="ARBA" id="ARBA00023136"/>
    </source>
</evidence>
<feature type="domain" description="ABC transmembrane type-1" evidence="14">
    <location>
        <begin position="1078"/>
        <end position="1359"/>
    </location>
</feature>
<evidence type="ECO:0000256" key="1">
    <source>
        <dbReference type="ARBA" id="ARBA00004128"/>
    </source>
</evidence>
<proteinExistence type="inferred from homology"/>
<keyword evidence="7" id="KW-0067">ATP-binding</keyword>
<organism evidence="15 16">
    <name type="scientific">Naganishia liquefaciens</name>
    <dbReference type="NCBI Taxonomy" id="104408"/>
    <lineage>
        <taxon>Eukaryota</taxon>
        <taxon>Fungi</taxon>
        <taxon>Dikarya</taxon>
        <taxon>Basidiomycota</taxon>
        <taxon>Agaricomycotina</taxon>
        <taxon>Tremellomycetes</taxon>
        <taxon>Filobasidiales</taxon>
        <taxon>Filobasidiaceae</taxon>
        <taxon>Naganishia</taxon>
    </lineage>
</organism>
<dbReference type="SMART" id="SM00382">
    <property type="entry name" value="AAA"/>
    <property type="match status" value="2"/>
</dbReference>
<evidence type="ECO:0000256" key="12">
    <source>
        <dbReference type="SAM" id="Phobius"/>
    </source>
</evidence>
<keyword evidence="8" id="KW-1278">Translocase</keyword>
<dbReference type="GO" id="GO:0000329">
    <property type="term" value="C:fungal-type vacuole membrane"/>
    <property type="evidence" value="ECO:0007669"/>
    <property type="project" value="UniProtKB-ARBA"/>
</dbReference>
<gene>
    <name evidence="15" type="ORF">NliqN6_6697</name>
</gene>
<evidence type="ECO:0000256" key="7">
    <source>
        <dbReference type="ARBA" id="ARBA00022840"/>
    </source>
</evidence>
<feature type="transmembrane region" description="Helical" evidence="12">
    <location>
        <begin position="1072"/>
        <end position="1095"/>
    </location>
</feature>
<accession>A0A8H3YHR4</accession>
<dbReference type="SUPFAM" id="SSF90123">
    <property type="entry name" value="ABC transporter transmembrane region"/>
    <property type="match status" value="2"/>
</dbReference>
<dbReference type="Gene3D" id="1.20.1560.10">
    <property type="entry name" value="ABC transporter type 1, transmembrane domain"/>
    <property type="match status" value="2"/>
</dbReference>
<dbReference type="InterPro" id="IPR056227">
    <property type="entry name" value="TMD0_ABC"/>
</dbReference>
<dbReference type="CDD" id="cd18595">
    <property type="entry name" value="ABC_6TM_MRP1_2_3_6_D1_like"/>
    <property type="match status" value="1"/>
</dbReference>
<keyword evidence="4 12" id="KW-0812">Transmembrane</keyword>
<dbReference type="CDD" id="cd03250">
    <property type="entry name" value="ABCC_MRP_domain1"/>
    <property type="match status" value="1"/>
</dbReference>
<dbReference type="EMBL" id="BLZA01000058">
    <property type="protein sequence ID" value="GHJ90295.1"/>
    <property type="molecule type" value="Genomic_DNA"/>
</dbReference>
<dbReference type="InterPro" id="IPR044726">
    <property type="entry name" value="ABCC_6TM_D2"/>
</dbReference>
<protein>
    <recommendedName>
        <fullName evidence="17">ATP-binding cassette domain-containing protein</fullName>
    </recommendedName>
</protein>
<comment type="subcellular location">
    <subcellularLocation>
        <location evidence="1">Vacuole membrane</location>
        <topology evidence="1">Multi-pass membrane protein</topology>
    </subcellularLocation>
</comment>
<dbReference type="PANTHER" id="PTHR24223">
    <property type="entry name" value="ATP-BINDING CASSETTE SUB-FAMILY C"/>
    <property type="match status" value="1"/>
</dbReference>
<dbReference type="Proteomes" id="UP000620104">
    <property type="component" value="Unassembled WGS sequence"/>
</dbReference>
<dbReference type="InterPro" id="IPR036640">
    <property type="entry name" value="ABC1_TM_sf"/>
</dbReference>
<evidence type="ECO:0000256" key="9">
    <source>
        <dbReference type="ARBA" id="ARBA00022989"/>
    </source>
</evidence>
<dbReference type="GO" id="GO:0005524">
    <property type="term" value="F:ATP binding"/>
    <property type="evidence" value="ECO:0007669"/>
    <property type="project" value="UniProtKB-KW"/>
</dbReference>
<keyword evidence="9 12" id="KW-1133">Transmembrane helix</keyword>
<dbReference type="InterPro" id="IPR011527">
    <property type="entry name" value="ABC1_TM_dom"/>
</dbReference>
<reference evidence="15" key="1">
    <citation type="submission" date="2020-07" db="EMBL/GenBank/DDBJ databases">
        <title>Draft Genome Sequence of a Deep-Sea Yeast, Naganishia (Cryptococcus) liquefaciens strain N6.</title>
        <authorList>
            <person name="Han Y.W."/>
            <person name="Kajitani R."/>
            <person name="Morimoto H."/>
            <person name="Parhat M."/>
            <person name="Tsubouchi H."/>
            <person name="Bakenova O."/>
            <person name="Ogata M."/>
            <person name="Argunhan B."/>
            <person name="Aoki R."/>
            <person name="Kajiwara S."/>
            <person name="Itoh T."/>
            <person name="Iwasaki H."/>
        </authorList>
    </citation>
    <scope>NUCLEOTIDE SEQUENCE</scope>
    <source>
        <strain evidence="15">N6</strain>
    </source>
</reference>
<evidence type="ECO:0000256" key="4">
    <source>
        <dbReference type="ARBA" id="ARBA00022692"/>
    </source>
</evidence>
<dbReference type="InterPro" id="IPR017871">
    <property type="entry name" value="ABC_transporter-like_CS"/>
</dbReference>
<feature type="domain" description="ABC transporter" evidence="13">
    <location>
        <begin position="740"/>
        <end position="965"/>
    </location>
</feature>
<dbReference type="InterPro" id="IPR050173">
    <property type="entry name" value="ABC_transporter_C-like"/>
</dbReference>
<evidence type="ECO:0000256" key="6">
    <source>
        <dbReference type="ARBA" id="ARBA00022741"/>
    </source>
</evidence>
<dbReference type="FunFam" id="3.40.50.300:FF:000450">
    <property type="entry name" value="ABC transporter C family member 2"/>
    <property type="match status" value="1"/>
</dbReference>
<keyword evidence="10 12" id="KW-0472">Membrane</keyword>
<dbReference type="Pfam" id="PF24357">
    <property type="entry name" value="TMD0_ABC"/>
    <property type="match status" value="1"/>
</dbReference>
<feature type="transmembrane region" description="Helical" evidence="12">
    <location>
        <begin position="534"/>
        <end position="553"/>
    </location>
</feature>
<dbReference type="GO" id="GO:0016887">
    <property type="term" value="F:ATP hydrolysis activity"/>
    <property type="evidence" value="ECO:0007669"/>
    <property type="project" value="InterPro"/>
</dbReference>
<feature type="transmembrane region" description="Helical" evidence="12">
    <location>
        <begin position="1115"/>
        <end position="1142"/>
    </location>
</feature>
<dbReference type="GO" id="GO:0140359">
    <property type="term" value="F:ABC-type transporter activity"/>
    <property type="evidence" value="ECO:0007669"/>
    <property type="project" value="InterPro"/>
</dbReference>
<feature type="domain" description="ABC transmembrane type-1" evidence="14">
    <location>
        <begin position="407"/>
        <end position="699"/>
    </location>
</feature>
<dbReference type="PROSITE" id="PS00211">
    <property type="entry name" value="ABC_TRANSPORTER_1"/>
    <property type="match status" value="2"/>
</dbReference>
<dbReference type="Pfam" id="PF00005">
    <property type="entry name" value="ABC_tran"/>
    <property type="match status" value="2"/>
</dbReference>
<comment type="caution">
    <text evidence="15">The sequence shown here is derived from an EMBL/GenBank/DDBJ whole genome shotgun (WGS) entry which is preliminary data.</text>
</comment>
<dbReference type="FunFam" id="1.20.1560.10:FF:000078">
    <property type="entry name" value="Unplaced genomic scaffold supercont1.1, whole genome shotgun sequence"/>
    <property type="match status" value="1"/>
</dbReference>
<dbReference type="InterPro" id="IPR003439">
    <property type="entry name" value="ABC_transporter-like_ATP-bd"/>
</dbReference>
<dbReference type="InterPro" id="IPR027417">
    <property type="entry name" value="P-loop_NTPase"/>
</dbReference>
<evidence type="ECO:0000256" key="8">
    <source>
        <dbReference type="ARBA" id="ARBA00022967"/>
    </source>
</evidence>
<dbReference type="PROSITE" id="PS50929">
    <property type="entry name" value="ABC_TM1F"/>
    <property type="match status" value="2"/>
</dbReference>
<feature type="transmembrane region" description="Helical" evidence="12">
    <location>
        <begin position="1198"/>
        <end position="1224"/>
    </location>
</feature>
<evidence type="ECO:0000313" key="16">
    <source>
        <dbReference type="Proteomes" id="UP000620104"/>
    </source>
</evidence>
<dbReference type="FunFam" id="1.20.1560.10:FF:000010">
    <property type="entry name" value="Multidrug resistance-associated ABC transporter"/>
    <property type="match status" value="1"/>
</dbReference>
<dbReference type="PROSITE" id="PS50893">
    <property type="entry name" value="ABC_TRANSPORTER_2"/>
    <property type="match status" value="2"/>
</dbReference>
<feature type="transmembrane region" description="Helical" evidence="12">
    <location>
        <begin position="196"/>
        <end position="217"/>
    </location>
</feature>
<dbReference type="Gene3D" id="3.40.50.300">
    <property type="entry name" value="P-loop containing nucleotide triphosphate hydrolases"/>
    <property type="match status" value="2"/>
</dbReference>